<proteinExistence type="predicted"/>
<feature type="compositionally biased region" description="Basic and acidic residues" evidence="1">
    <location>
        <begin position="105"/>
        <end position="118"/>
    </location>
</feature>
<evidence type="ECO:0000313" key="3">
    <source>
        <dbReference type="EMBL" id="JAD77655.1"/>
    </source>
</evidence>
<reference evidence="3" key="2">
    <citation type="journal article" date="2015" name="Data Brief">
        <title>Shoot transcriptome of the giant reed, Arundo donax.</title>
        <authorList>
            <person name="Barrero R.A."/>
            <person name="Guerrero F.D."/>
            <person name="Moolhuijzen P."/>
            <person name="Goolsby J.A."/>
            <person name="Tidwell J."/>
            <person name="Bellgard S.E."/>
            <person name="Bellgard M.I."/>
        </authorList>
    </citation>
    <scope>NUCLEOTIDE SEQUENCE</scope>
    <source>
        <tissue evidence="3">Shoot tissue taken approximately 20 cm above the soil surface</tissue>
    </source>
</reference>
<reference evidence="3" key="1">
    <citation type="submission" date="2014-09" db="EMBL/GenBank/DDBJ databases">
        <authorList>
            <person name="Magalhaes I.L.F."/>
            <person name="Oliveira U."/>
            <person name="Santos F.R."/>
            <person name="Vidigal T.H.D.A."/>
            <person name="Brescovit A.D."/>
            <person name="Santos A.J."/>
        </authorList>
    </citation>
    <scope>NUCLEOTIDE SEQUENCE</scope>
    <source>
        <tissue evidence="3">Shoot tissue taken approximately 20 cm above the soil surface</tissue>
    </source>
</reference>
<sequence>MSNSGSGSSPGSSGSTRSSTASDRRVLLSDLLGHIHVYYKAAIDRLPVEELPVLIPRLLEAGVCFGLLDPVSNIIVNTICSCEPNAAAQGEAGDKRSKRGRNRNRNAENEEALRRRDEAMSEITTDASSISRLPPILGGAKIWKRRTVAQRSLEGLVTFLICYFRHLPVSEALHYLLLAKADLLAAVHLIECSRGMGDRLCPVSFPTTPIALRCAAMSASHPEPAILAARLLSLASHPEQLSHLPSIGHCLSPDGLNRLHKLLEEALKQTAESRDIKGTNSLIEFPLEFTETLRSLLLEKIHVLYLKAIAQLPTDGLRRRHHRGLLKGGLCFGPADDPVSNIILNAIWYDTTFPAPVEFKVDMIGTKSLVRVECQSLIGLLAFLRNLFPALSEHEAMLYLFRSNASLQKVISRALQDHDMSSSYEDAYKAAAEAAEHPHPDAQAEFATSTCSKLLPILQSWRGVSRALTSSEVELISSYFSQKPCPGKSVQSVPKLLPRAAEIVSHHQQNFMANQDFISRKVNAALQRYTKEKFL</sequence>
<dbReference type="Pfam" id="PF20235">
    <property type="entry name" value="PIR2-like_helical"/>
    <property type="match status" value="2"/>
</dbReference>
<dbReference type="PANTHER" id="PTHR33120">
    <property type="entry name" value="EXPRESSED PROTEIN-RELATED"/>
    <property type="match status" value="1"/>
</dbReference>
<feature type="region of interest" description="Disordered" evidence="1">
    <location>
        <begin position="1"/>
        <end position="21"/>
    </location>
</feature>
<dbReference type="InterPro" id="IPR046527">
    <property type="entry name" value="PIR2-like_helical"/>
</dbReference>
<protein>
    <recommendedName>
        <fullName evidence="2">PIR2-like helical domain-containing protein</fullName>
    </recommendedName>
</protein>
<evidence type="ECO:0000256" key="1">
    <source>
        <dbReference type="SAM" id="MobiDB-lite"/>
    </source>
</evidence>
<feature type="region of interest" description="Disordered" evidence="1">
    <location>
        <begin position="90"/>
        <end position="118"/>
    </location>
</feature>
<feature type="domain" description="PIR2-like helical" evidence="2">
    <location>
        <begin position="34"/>
        <end position="191"/>
    </location>
</feature>
<name>A0A0A9CWA9_ARUDO</name>
<dbReference type="AlphaFoldDB" id="A0A0A9CWA9"/>
<organism evidence="3">
    <name type="scientific">Arundo donax</name>
    <name type="common">Giant reed</name>
    <name type="synonym">Donax arundinaceus</name>
    <dbReference type="NCBI Taxonomy" id="35708"/>
    <lineage>
        <taxon>Eukaryota</taxon>
        <taxon>Viridiplantae</taxon>
        <taxon>Streptophyta</taxon>
        <taxon>Embryophyta</taxon>
        <taxon>Tracheophyta</taxon>
        <taxon>Spermatophyta</taxon>
        <taxon>Magnoliopsida</taxon>
        <taxon>Liliopsida</taxon>
        <taxon>Poales</taxon>
        <taxon>Poaceae</taxon>
        <taxon>PACMAD clade</taxon>
        <taxon>Arundinoideae</taxon>
        <taxon>Arundineae</taxon>
        <taxon>Arundo</taxon>
    </lineage>
</organism>
<evidence type="ECO:0000259" key="2">
    <source>
        <dbReference type="Pfam" id="PF20235"/>
    </source>
</evidence>
<feature type="domain" description="PIR2-like helical" evidence="2">
    <location>
        <begin position="299"/>
        <end position="409"/>
    </location>
</feature>
<dbReference type="EMBL" id="GBRH01220240">
    <property type="protein sequence ID" value="JAD77655.1"/>
    <property type="molecule type" value="Transcribed_RNA"/>
</dbReference>
<accession>A0A0A9CWA9</accession>